<protein>
    <submittedName>
        <fullName evidence="8">StxR</fullName>
    </submittedName>
</protein>
<evidence type="ECO:0000256" key="2">
    <source>
        <dbReference type="ARBA" id="ARBA00023012"/>
    </source>
</evidence>
<dbReference type="EMBL" id="CAKD01000008">
    <property type="protein sequence ID" value="CCI84603.1"/>
    <property type="molecule type" value="Genomic_DNA"/>
</dbReference>
<dbReference type="PANTHER" id="PTHR37299">
    <property type="entry name" value="TRANSCRIPTIONAL REGULATOR-RELATED"/>
    <property type="match status" value="1"/>
</dbReference>
<proteinExistence type="predicted"/>
<dbReference type="Gene3D" id="3.40.50.2300">
    <property type="match status" value="1"/>
</dbReference>
<evidence type="ECO:0000259" key="6">
    <source>
        <dbReference type="PROSITE" id="PS50110"/>
    </source>
</evidence>
<keyword evidence="9" id="KW-1185">Reference proteome</keyword>
<dbReference type="InterPro" id="IPR007492">
    <property type="entry name" value="LytTR_DNA-bd_dom"/>
</dbReference>
<keyword evidence="1" id="KW-0963">Cytoplasm</keyword>
<feature type="domain" description="Response regulatory" evidence="6">
    <location>
        <begin position="3"/>
        <end position="131"/>
    </location>
</feature>
<dbReference type="GO" id="GO:0003677">
    <property type="term" value="F:DNA binding"/>
    <property type="evidence" value="ECO:0007669"/>
    <property type="project" value="InterPro"/>
</dbReference>
<dbReference type="SMART" id="SM00448">
    <property type="entry name" value="REC"/>
    <property type="match status" value="1"/>
</dbReference>
<dbReference type="Pfam" id="PF04397">
    <property type="entry name" value="LytTR"/>
    <property type="match status" value="1"/>
</dbReference>
<dbReference type="GO" id="GO:0000156">
    <property type="term" value="F:phosphorelay response regulator activity"/>
    <property type="evidence" value="ECO:0007669"/>
    <property type="project" value="InterPro"/>
</dbReference>
<feature type="domain" description="HTH LytTR-type" evidence="7">
    <location>
        <begin position="152"/>
        <end position="257"/>
    </location>
</feature>
<dbReference type="InterPro" id="IPR046947">
    <property type="entry name" value="LytR-like"/>
</dbReference>
<evidence type="ECO:0000313" key="9">
    <source>
        <dbReference type="Proteomes" id="UP000009311"/>
    </source>
</evidence>
<dbReference type="InterPro" id="IPR001789">
    <property type="entry name" value="Sig_transdc_resp-reg_receiver"/>
</dbReference>
<dbReference type="PROSITE" id="PS50930">
    <property type="entry name" value="HTH_LYTTR"/>
    <property type="match status" value="1"/>
</dbReference>
<keyword evidence="3" id="KW-0010">Activator</keyword>
<evidence type="ECO:0000256" key="1">
    <source>
        <dbReference type="ARBA" id="ARBA00022490"/>
    </source>
</evidence>
<name>I7LD59_9LACO</name>
<accession>I7LD59</accession>
<dbReference type="Gene3D" id="2.40.50.1020">
    <property type="entry name" value="LytTr DNA-binding domain"/>
    <property type="match status" value="1"/>
</dbReference>
<feature type="modified residue" description="4-aspartylphosphate" evidence="5">
    <location>
        <position position="65"/>
    </location>
</feature>
<comment type="caution">
    <text evidence="8">The sequence shown here is derived from an EMBL/GenBank/DDBJ whole genome shotgun (WGS) entry which is preliminary data.</text>
</comment>
<comment type="function">
    <text evidence="4">Required for high-level post-exponential phase expression of a series of secreted proteins.</text>
</comment>
<dbReference type="Proteomes" id="UP000009311">
    <property type="component" value="Unassembled WGS sequence"/>
</dbReference>
<gene>
    <name evidence="8" type="ORF">BN53_00515</name>
</gene>
<keyword evidence="5" id="KW-0597">Phosphoprotein</keyword>
<dbReference type="STRING" id="1423790.BN53_00515"/>
<evidence type="ECO:0000259" key="7">
    <source>
        <dbReference type="PROSITE" id="PS50930"/>
    </source>
</evidence>
<dbReference type="eggNOG" id="COG3279">
    <property type="taxonomic scope" value="Bacteria"/>
</dbReference>
<evidence type="ECO:0000256" key="5">
    <source>
        <dbReference type="PROSITE-ProRule" id="PRU00169"/>
    </source>
</evidence>
<dbReference type="PROSITE" id="PS50110">
    <property type="entry name" value="RESPONSE_REGULATORY"/>
    <property type="match status" value="1"/>
</dbReference>
<dbReference type="PATRIC" id="fig|1423790.3.peg.1667"/>
<dbReference type="SMART" id="SM00850">
    <property type="entry name" value="LytTR"/>
    <property type="match status" value="1"/>
</dbReference>
<dbReference type="OrthoDB" id="9810066at2"/>
<dbReference type="InterPro" id="IPR011006">
    <property type="entry name" value="CheY-like_superfamily"/>
</dbReference>
<organism evidence="8 9">
    <name type="scientific">Lactobacillus pasteurii DSM 23907 = CRBIP 24.76</name>
    <dbReference type="NCBI Taxonomy" id="1423790"/>
    <lineage>
        <taxon>Bacteria</taxon>
        <taxon>Bacillati</taxon>
        <taxon>Bacillota</taxon>
        <taxon>Bacilli</taxon>
        <taxon>Lactobacillales</taxon>
        <taxon>Lactobacillaceae</taxon>
        <taxon>Lactobacillus</taxon>
    </lineage>
</organism>
<sequence>MLSIMVLEDNPIERKLITQMINNRIKINKTPKEYDAQIVLMTDKPQEIIDKVEANSNDFMLAFLDIDLQTEIDGIEVAARIKSINPYAQVVFVTADADALKYTIQQHVAPLDYITKDGDIEHAQERLFAVLDTAYERYESLINKNTSDIKYFAYSKANGIFERIPMDQVYYLELQPQKYKRIRVFADNKIFDCSGALKDFAAQYENLVFANRDTLINLNTISKFDMASGMVYFGPNQEVSHGVSVRRRYAIKKMLNN</sequence>
<dbReference type="Pfam" id="PF00072">
    <property type="entry name" value="Response_reg"/>
    <property type="match status" value="1"/>
</dbReference>
<reference evidence="8 9" key="1">
    <citation type="submission" date="2012-06" db="EMBL/GenBank/DDBJ databases">
        <title>Draft Genome Sequence of Lactobacillus pasteurii CRBIP 24.76T.</title>
        <authorList>
            <person name="Cousin S."/>
            <person name="Bouchier C."/>
            <person name="Loux V."/>
            <person name="Ma L."/>
            <person name="Creno S."/>
            <person name="Bizet C."/>
            <person name="Clermont D."/>
        </authorList>
    </citation>
    <scope>NUCLEOTIDE SEQUENCE [LARGE SCALE GENOMIC DNA]</scope>
    <source>
        <strain evidence="9">CRBIP 24.76T</strain>
    </source>
</reference>
<dbReference type="PANTHER" id="PTHR37299:SF3">
    <property type="entry name" value="STAGE 0 SPORULATION PROTEIN A HOMOLOG"/>
    <property type="match status" value="1"/>
</dbReference>
<keyword evidence="2" id="KW-0902">Two-component regulatory system</keyword>
<dbReference type="RefSeq" id="WP_009559156.1">
    <property type="nucleotide sequence ID" value="NZ_AYZN01000007.1"/>
</dbReference>
<dbReference type="SUPFAM" id="SSF52172">
    <property type="entry name" value="CheY-like"/>
    <property type="match status" value="1"/>
</dbReference>
<dbReference type="AlphaFoldDB" id="I7LD59"/>
<evidence type="ECO:0000256" key="3">
    <source>
        <dbReference type="ARBA" id="ARBA00023159"/>
    </source>
</evidence>
<evidence type="ECO:0000313" key="8">
    <source>
        <dbReference type="EMBL" id="CCI84603.1"/>
    </source>
</evidence>
<evidence type="ECO:0000256" key="4">
    <source>
        <dbReference type="ARBA" id="ARBA00037164"/>
    </source>
</evidence>